<organism evidence="1">
    <name type="scientific">Utricularia reniformis</name>
    <dbReference type="NCBI Taxonomy" id="192314"/>
    <lineage>
        <taxon>Eukaryota</taxon>
        <taxon>Viridiplantae</taxon>
        <taxon>Streptophyta</taxon>
        <taxon>Embryophyta</taxon>
        <taxon>Tracheophyta</taxon>
        <taxon>Spermatophyta</taxon>
        <taxon>Magnoliopsida</taxon>
        <taxon>eudicotyledons</taxon>
        <taxon>Gunneridae</taxon>
        <taxon>Pentapetalae</taxon>
        <taxon>asterids</taxon>
        <taxon>lamiids</taxon>
        <taxon>Lamiales</taxon>
        <taxon>Lentibulariaceae</taxon>
        <taxon>Utricularia</taxon>
    </lineage>
</organism>
<name>A0A1Y0AYR9_9LAMI</name>
<protein>
    <submittedName>
        <fullName evidence="1">Uncharacterized protein</fullName>
    </submittedName>
</protein>
<dbReference type="EMBL" id="KY774314">
    <property type="protein sequence ID" value="ART30299.1"/>
    <property type="molecule type" value="Genomic_DNA"/>
</dbReference>
<gene>
    <name evidence="1" type="ORF">AEK19_MT0657</name>
</gene>
<evidence type="ECO:0000313" key="1">
    <source>
        <dbReference type="EMBL" id="ART30299.1"/>
    </source>
</evidence>
<keyword evidence="1" id="KW-0496">Mitochondrion</keyword>
<dbReference type="AlphaFoldDB" id="A0A1Y0AYR9"/>
<geneLocation type="mitochondrion" evidence="1"/>
<proteinExistence type="predicted"/>
<reference evidence="1" key="1">
    <citation type="submission" date="2017-03" db="EMBL/GenBank/DDBJ databases">
        <title>The mitochondrial genome of the carnivorous plant Utricularia reniformis (Lentibulariaceae): structure, comparative analysis and evolutionary landmarks.</title>
        <authorList>
            <person name="Silva S.R."/>
            <person name="Alvarenga D.O."/>
            <person name="Michael T.P."/>
            <person name="Miranda V.F.O."/>
            <person name="Varani A.M."/>
        </authorList>
    </citation>
    <scope>NUCLEOTIDE SEQUENCE</scope>
</reference>
<sequence>MVIQQFLPGPGYILVDVAKRYRFYQEPDLHARRRTTIFGHILVELLSSHSLWFLGPASHLLARTVHIQRGGKLNKQVIQVVRVGE</sequence>
<accession>A0A1Y0AYR9</accession>